<proteinExistence type="predicted"/>
<comment type="caution">
    <text evidence="2">The sequence shown here is derived from an EMBL/GenBank/DDBJ whole genome shotgun (WGS) entry which is preliminary data.</text>
</comment>
<dbReference type="PANTHER" id="PTHR33371">
    <property type="entry name" value="INTERMEMBRANE PHOSPHOLIPID TRANSPORT SYSTEM BINDING PROTEIN MLAD-RELATED"/>
    <property type="match status" value="1"/>
</dbReference>
<sequence length="148" mass="15422">MRENPLELAAGGAVLAFAVGFLVFMTQSTGVTARTDGYSLNGNFRSAEGINVGTDVKLAGVKVGSVTGMGLNDETYRAEVTITLRDGLLVPNDSSLAVSSEGLLGGNFMEIVPGGSFDYFQPGDTFMDTQGSVSLINLLLRYVGGGEE</sequence>
<dbReference type="InterPro" id="IPR052336">
    <property type="entry name" value="MlaD_Phospholipid_Transporter"/>
</dbReference>
<dbReference type="AlphaFoldDB" id="A0A5J5GCV4"/>
<dbReference type="Proteomes" id="UP000326554">
    <property type="component" value="Unassembled WGS sequence"/>
</dbReference>
<dbReference type="Pfam" id="PF02470">
    <property type="entry name" value="MlaD"/>
    <property type="match status" value="1"/>
</dbReference>
<evidence type="ECO:0000259" key="1">
    <source>
        <dbReference type="Pfam" id="PF02470"/>
    </source>
</evidence>
<dbReference type="EMBL" id="VYQE01000006">
    <property type="protein sequence ID" value="KAA9005642.1"/>
    <property type="molecule type" value="Genomic_DNA"/>
</dbReference>
<dbReference type="RefSeq" id="WP_150446548.1">
    <property type="nucleotide sequence ID" value="NZ_VYQE01000006.1"/>
</dbReference>
<evidence type="ECO:0000313" key="2">
    <source>
        <dbReference type="EMBL" id="KAA9005642.1"/>
    </source>
</evidence>
<feature type="domain" description="Mce/MlaD" evidence="1">
    <location>
        <begin position="37"/>
        <end position="114"/>
    </location>
</feature>
<evidence type="ECO:0000313" key="3">
    <source>
        <dbReference type="Proteomes" id="UP000326554"/>
    </source>
</evidence>
<gene>
    <name evidence="2" type="ORF">F3S47_17205</name>
</gene>
<organism evidence="2 3">
    <name type="scientific">Histidinibacterium aquaticum</name>
    <dbReference type="NCBI Taxonomy" id="2613962"/>
    <lineage>
        <taxon>Bacteria</taxon>
        <taxon>Pseudomonadati</taxon>
        <taxon>Pseudomonadota</taxon>
        <taxon>Alphaproteobacteria</taxon>
        <taxon>Rhodobacterales</taxon>
        <taxon>Paracoccaceae</taxon>
        <taxon>Histidinibacterium</taxon>
    </lineage>
</organism>
<keyword evidence="3" id="KW-1185">Reference proteome</keyword>
<dbReference type="InterPro" id="IPR003399">
    <property type="entry name" value="Mce/MlaD"/>
</dbReference>
<protein>
    <submittedName>
        <fullName evidence="2">Outer membrane lipid asymmetry maintenance protein MlaD</fullName>
    </submittedName>
</protein>
<dbReference type="PANTHER" id="PTHR33371:SF4">
    <property type="entry name" value="INTERMEMBRANE PHOSPHOLIPID TRANSPORT SYSTEM BINDING PROTEIN MLAD"/>
    <property type="match status" value="1"/>
</dbReference>
<reference evidence="2 3" key="1">
    <citation type="submission" date="2019-09" db="EMBL/GenBank/DDBJ databases">
        <authorList>
            <person name="Park J.-S."/>
            <person name="Choi H.-J."/>
        </authorList>
    </citation>
    <scope>NUCLEOTIDE SEQUENCE [LARGE SCALE GENOMIC DNA]</scope>
    <source>
        <strain evidence="2 3">176SS1-4</strain>
    </source>
</reference>
<accession>A0A5J5GCV4</accession>
<name>A0A5J5GCV4_9RHOB</name>